<feature type="modified residue" description="N6-(pyridoxal phosphate)lysine" evidence="3 4">
    <location>
        <position position="205"/>
    </location>
</feature>
<dbReference type="Gene3D" id="3.40.640.10">
    <property type="entry name" value="Type I PLP-dependent aspartate aminotransferase-like (Major domain)"/>
    <property type="match status" value="1"/>
</dbReference>
<dbReference type="GO" id="GO:0005737">
    <property type="term" value="C:cytoplasm"/>
    <property type="evidence" value="ECO:0007669"/>
    <property type="project" value="TreeGrafter"/>
</dbReference>
<comment type="similarity">
    <text evidence="3">Belongs to the trans-sulfuration enzymes family. MetZ subfamily.</text>
</comment>
<dbReference type="GO" id="GO:0016846">
    <property type="term" value="F:carbon-sulfur lyase activity"/>
    <property type="evidence" value="ECO:0007669"/>
    <property type="project" value="TreeGrafter"/>
</dbReference>
<comment type="subunit">
    <text evidence="3">Homotetramer.</text>
</comment>
<dbReference type="InterPro" id="IPR006234">
    <property type="entry name" value="O-succ-hSer_sulfhydrylase"/>
</dbReference>
<comment type="catalytic activity">
    <reaction evidence="3">
        <text>O-succinyl-L-homoserine + hydrogen sulfide = L-homocysteine + succinate</text>
        <dbReference type="Rhea" id="RHEA:27826"/>
        <dbReference type="ChEBI" id="CHEBI:29919"/>
        <dbReference type="ChEBI" id="CHEBI:30031"/>
        <dbReference type="ChEBI" id="CHEBI:57661"/>
        <dbReference type="ChEBI" id="CHEBI:58199"/>
    </reaction>
</comment>
<protein>
    <recommendedName>
        <fullName evidence="3">O-succinylhomoserine sulfhydrylase</fullName>
        <shortName evidence="3">OSH sulfhydrylase</shortName>
        <shortName evidence="3">OSHS sulfhydrylase</shortName>
        <ecNumber evidence="3">2.5.1.-</ecNumber>
    </recommendedName>
</protein>
<dbReference type="InterPro" id="IPR000277">
    <property type="entry name" value="Cys/Met-Metab_PyrdxlP-dep_enz"/>
</dbReference>
<evidence type="ECO:0000256" key="1">
    <source>
        <dbReference type="ARBA" id="ARBA00001933"/>
    </source>
</evidence>
<keyword evidence="2 3" id="KW-0663">Pyridoxal phosphate</keyword>
<dbReference type="PANTHER" id="PTHR11808">
    <property type="entry name" value="TRANS-SULFURATION ENZYME FAMILY MEMBER"/>
    <property type="match status" value="1"/>
</dbReference>
<dbReference type="GO" id="GO:0019346">
    <property type="term" value="P:transsulfuration"/>
    <property type="evidence" value="ECO:0007669"/>
    <property type="project" value="InterPro"/>
</dbReference>
<comment type="cofactor">
    <cofactor evidence="1 3 5">
        <name>pyridoxal 5'-phosphate</name>
        <dbReference type="ChEBI" id="CHEBI:597326"/>
    </cofactor>
</comment>
<proteinExistence type="inferred from homology"/>
<keyword evidence="3" id="KW-0028">Amino-acid biosynthesis</keyword>
<dbReference type="CDD" id="cd00614">
    <property type="entry name" value="CGS_like"/>
    <property type="match status" value="1"/>
</dbReference>
<dbReference type="Gene3D" id="3.90.1150.10">
    <property type="entry name" value="Aspartate Aminotransferase, domain 1"/>
    <property type="match status" value="1"/>
</dbReference>
<dbReference type="InterPro" id="IPR015422">
    <property type="entry name" value="PyrdxlP-dep_Trfase_small"/>
</dbReference>
<evidence type="ECO:0000313" key="7">
    <source>
        <dbReference type="Proteomes" id="UP000231564"/>
    </source>
</evidence>
<dbReference type="STRING" id="1349785.GCA_000509405_01383"/>
<evidence type="ECO:0000313" key="6">
    <source>
        <dbReference type="EMBL" id="SFZ84151.1"/>
    </source>
</evidence>
<dbReference type="GeneID" id="47724063"/>
<dbReference type="AlphaFoldDB" id="A0A2H1EDD5"/>
<dbReference type="GO" id="GO:0071268">
    <property type="term" value="P:homocysteine biosynthetic process"/>
    <property type="evidence" value="ECO:0007669"/>
    <property type="project" value="InterPro"/>
</dbReference>
<keyword evidence="7" id="KW-1185">Reference proteome</keyword>
<dbReference type="HAMAP" id="MF_02056">
    <property type="entry name" value="MetZ"/>
    <property type="match status" value="1"/>
</dbReference>
<gene>
    <name evidence="3 6" type="primary">metZ</name>
    <name evidence="6" type="ORF">MARIT_2602</name>
</gene>
<dbReference type="FunFam" id="3.90.1150.10:FF:000033">
    <property type="entry name" value="Cystathionine gamma-synthase"/>
    <property type="match status" value="1"/>
</dbReference>
<dbReference type="InterPro" id="IPR015421">
    <property type="entry name" value="PyrdxlP-dep_Trfase_major"/>
</dbReference>
<dbReference type="RefSeq" id="WP_100211680.1">
    <property type="nucleotide sequence ID" value="NZ_CP138495.1"/>
</dbReference>
<reference evidence="6 7" key="1">
    <citation type="submission" date="2016-11" db="EMBL/GenBank/DDBJ databases">
        <authorList>
            <person name="Jaros S."/>
            <person name="Januszkiewicz K."/>
            <person name="Wedrychowicz H."/>
        </authorList>
    </citation>
    <scope>NUCLEOTIDE SEQUENCE [LARGE SCALE GENOMIC DNA]</scope>
    <source>
        <strain evidence="6">NCIMB 2154T</strain>
    </source>
</reference>
<evidence type="ECO:0000256" key="3">
    <source>
        <dbReference type="HAMAP-Rule" id="MF_02056"/>
    </source>
</evidence>
<organism evidence="6 7">
    <name type="scientific">Tenacibaculum maritimum NCIMB 2154</name>
    <dbReference type="NCBI Taxonomy" id="1349785"/>
    <lineage>
        <taxon>Bacteria</taxon>
        <taxon>Pseudomonadati</taxon>
        <taxon>Bacteroidota</taxon>
        <taxon>Flavobacteriia</taxon>
        <taxon>Flavobacteriales</taxon>
        <taxon>Flavobacteriaceae</taxon>
        <taxon>Tenacibaculum</taxon>
    </lineage>
</organism>
<dbReference type="PIRSF" id="PIRSF001434">
    <property type="entry name" value="CGS"/>
    <property type="match status" value="1"/>
</dbReference>
<keyword evidence="3" id="KW-0486">Methionine biosynthesis</keyword>
<comment type="pathway">
    <text evidence="3">Amino-acid biosynthesis; L-methionine biosynthesis via de novo pathway; L-homocysteine from O-succinyl-L-homoserine: step 1/1.</text>
</comment>
<evidence type="ECO:0000256" key="4">
    <source>
        <dbReference type="PIRSR" id="PIRSR001434-2"/>
    </source>
</evidence>
<dbReference type="EMBL" id="LT634361">
    <property type="protein sequence ID" value="SFZ84151.1"/>
    <property type="molecule type" value="Genomic_DNA"/>
</dbReference>
<dbReference type="GO" id="GO:0030170">
    <property type="term" value="F:pyridoxal phosphate binding"/>
    <property type="evidence" value="ECO:0007669"/>
    <property type="project" value="UniProtKB-UniRule"/>
</dbReference>
<dbReference type="SUPFAM" id="SSF53383">
    <property type="entry name" value="PLP-dependent transferases"/>
    <property type="match status" value="1"/>
</dbReference>
<dbReference type="EC" id="2.5.1.-" evidence="3"/>
<dbReference type="UniPathway" id="UPA00051">
    <property type="reaction ID" value="UER00449"/>
</dbReference>
<dbReference type="KEGG" id="tmar:MARIT_2602"/>
<dbReference type="GO" id="GO:0016765">
    <property type="term" value="F:transferase activity, transferring alkyl or aryl (other than methyl) groups"/>
    <property type="evidence" value="ECO:0007669"/>
    <property type="project" value="UniProtKB-UniRule"/>
</dbReference>
<evidence type="ECO:0000256" key="2">
    <source>
        <dbReference type="ARBA" id="ARBA00022898"/>
    </source>
</evidence>
<dbReference type="Proteomes" id="UP000231564">
    <property type="component" value="Chromosome MARIT"/>
</dbReference>
<evidence type="ECO:0000256" key="5">
    <source>
        <dbReference type="RuleBase" id="RU362118"/>
    </source>
</evidence>
<sequence>MSNKFETQAIRGQLKRSHFSEHSTPLYITSSFVFDDAEDMRASFSEEKEKNLYSRFSNPNTTEFIDKIVAMEGAESGYAFATGMAAIFSTFAALLDAGDHIISCKSVFGSTHSLLTKYFPKWNISTSFFNTNNLDEIERLVQPNTKILYAETPTNPAVDVIDLETLHKIARKHNLLLIIDNCFATPYLQNPIKFGADLVIHSATKLIDGQGRVLGGITVGKTNLIRQIYLFSRNTGPAMSPFNAWVLSKSLETLSIRVEKHCQNALEIATFLEKHPKVTSVKYPFLKSHPKYNIAKKQMKLGGNIVSFEIQGGINAGRKFINTIKMCSLSANLGDTKTIITHPASSTHSKLSSEERLEAGISDGLIRCSVGLENTIDIINDLKQALEN</sequence>
<dbReference type="Pfam" id="PF01053">
    <property type="entry name" value="Cys_Met_Meta_PP"/>
    <property type="match status" value="1"/>
</dbReference>
<dbReference type="InterPro" id="IPR015424">
    <property type="entry name" value="PyrdxlP-dep_Trfase"/>
</dbReference>
<dbReference type="PANTHER" id="PTHR11808:SF80">
    <property type="entry name" value="CYSTATHIONINE GAMMA-LYASE"/>
    <property type="match status" value="1"/>
</dbReference>
<dbReference type="FunFam" id="3.40.640.10:FF:000046">
    <property type="entry name" value="Cystathionine gamma-lyase"/>
    <property type="match status" value="1"/>
</dbReference>
<accession>A0A2H1EDD5</accession>
<dbReference type="OrthoDB" id="9803729at2"/>
<dbReference type="GO" id="GO:0071266">
    <property type="term" value="P:'de novo' L-methionine biosynthetic process"/>
    <property type="evidence" value="ECO:0007669"/>
    <property type="project" value="UniProtKB-UniRule"/>
</dbReference>
<name>A0A2H1EDD5_9FLAO</name>
<comment type="function">
    <text evidence="3">Catalyzes the formation of L-homocysteine from O-succinyl-L-homoserine (OSHS) and hydrogen sulfide.</text>
</comment>
<keyword evidence="3 6" id="KW-0808">Transferase</keyword>